<sequence>MGRVEGWAQGEVDVEFFAIVADLAGGPTELITPGGEVAWTRSTRLYGQPVGPAATAGCPLGQVHDEDTGWIYNLHRYYDPDIGRYATPDPVGITGGVNTA</sequence>
<dbReference type="InterPro" id="IPR022385">
    <property type="entry name" value="Rhs_assc_core"/>
</dbReference>
<gene>
    <name evidence="1" type="ORF">AUCHE_22_00050</name>
</gene>
<dbReference type="PANTHER" id="PTHR32305:SF15">
    <property type="entry name" value="PROTEIN RHSA-RELATED"/>
    <property type="match status" value="1"/>
</dbReference>
<proteinExistence type="predicted"/>
<evidence type="ECO:0000313" key="1">
    <source>
        <dbReference type="EMBL" id="GAB79235.1"/>
    </source>
</evidence>
<dbReference type="Proteomes" id="UP000008495">
    <property type="component" value="Unassembled WGS sequence"/>
</dbReference>
<dbReference type="NCBIfam" id="TIGR03696">
    <property type="entry name" value="Rhs_assc_core"/>
    <property type="match status" value="1"/>
</dbReference>
<dbReference type="eggNOG" id="COG3209">
    <property type="taxonomic scope" value="Bacteria"/>
</dbReference>
<accession>K6VV69</accession>
<keyword evidence="2" id="KW-1185">Reference proteome</keyword>
<evidence type="ECO:0008006" key="3">
    <source>
        <dbReference type="Google" id="ProtNLM"/>
    </source>
</evidence>
<comment type="caution">
    <text evidence="1">The sequence shown here is derived from an EMBL/GenBank/DDBJ whole genome shotgun (WGS) entry which is preliminary data.</text>
</comment>
<reference evidence="1 2" key="1">
    <citation type="submission" date="2012-08" db="EMBL/GenBank/DDBJ databases">
        <title>Whole genome shotgun sequence of Austwickia chelonae NBRC 105200.</title>
        <authorList>
            <person name="Yoshida I."/>
            <person name="Hosoyama A."/>
            <person name="Tsuchikane K."/>
            <person name="Katsumata H."/>
            <person name="Ando Y."/>
            <person name="Ohji S."/>
            <person name="Hamada M."/>
            <person name="Tamura T."/>
            <person name="Yamazoe A."/>
            <person name="Yamazaki S."/>
            <person name="Fujita N."/>
        </authorList>
    </citation>
    <scope>NUCLEOTIDE SEQUENCE [LARGE SCALE GENOMIC DNA]</scope>
    <source>
        <strain evidence="1 2">NBRC 105200</strain>
    </source>
</reference>
<dbReference type="EMBL" id="BAGZ01000022">
    <property type="protein sequence ID" value="GAB79235.1"/>
    <property type="molecule type" value="Genomic_DNA"/>
</dbReference>
<dbReference type="AlphaFoldDB" id="K6VV69"/>
<dbReference type="InterPro" id="IPR050708">
    <property type="entry name" value="T6SS_VgrG/RHS"/>
</dbReference>
<dbReference type="Gene3D" id="2.180.10.10">
    <property type="entry name" value="RHS repeat-associated core"/>
    <property type="match status" value="1"/>
</dbReference>
<organism evidence="1 2">
    <name type="scientific">Austwickia chelonae NBRC 105200</name>
    <dbReference type="NCBI Taxonomy" id="1184607"/>
    <lineage>
        <taxon>Bacteria</taxon>
        <taxon>Bacillati</taxon>
        <taxon>Actinomycetota</taxon>
        <taxon>Actinomycetes</taxon>
        <taxon>Micrococcales</taxon>
        <taxon>Dermatophilaceae</taxon>
        <taxon>Austwickia</taxon>
    </lineage>
</organism>
<dbReference type="PRINTS" id="PR00394">
    <property type="entry name" value="RHSPROTEIN"/>
</dbReference>
<protein>
    <recommendedName>
        <fullName evidence="3">Rhs family protein</fullName>
    </recommendedName>
</protein>
<name>K6VV69_9MICO</name>
<evidence type="ECO:0000313" key="2">
    <source>
        <dbReference type="Proteomes" id="UP000008495"/>
    </source>
</evidence>
<dbReference type="PANTHER" id="PTHR32305">
    <property type="match status" value="1"/>
</dbReference>